<dbReference type="InterPro" id="IPR005990">
    <property type="entry name" value="IMP_DH"/>
</dbReference>
<dbReference type="GO" id="GO:0003938">
    <property type="term" value="F:IMP dehydrogenase activity"/>
    <property type="evidence" value="ECO:0007669"/>
    <property type="project" value="InterPro"/>
</dbReference>
<proteinExistence type="inferred from homology"/>
<name>A0A1R3KCY5_9ROSI</name>
<feature type="domain" description="IMP dehydrogenase/GMP reductase" evidence="2">
    <location>
        <begin position="17"/>
        <end position="97"/>
    </location>
</feature>
<gene>
    <name evidence="3" type="ORF">COLO4_09217</name>
</gene>
<dbReference type="InterPro" id="IPR001093">
    <property type="entry name" value="IMP_DH_GMPRt"/>
</dbReference>
<dbReference type="Proteomes" id="UP000187203">
    <property type="component" value="Unassembled WGS sequence"/>
</dbReference>
<dbReference type="FunFam" id="3.20.20.70:FF:000424">
    <property type="entry name" value="Inosine-5'-monophosphate dehydrogenase 2"/>
    <property type="match status" value="1"/>
</dbReference>
<dbReference type="SMART" id="SM01240">
    <property type="entry name" value="IMPDH"/>
    <property type="match status" value="1"/>
</dbReference>
<sequence>MEDGFAASKLFSQGYSYTYDDVIFLPHYIDFPTDAVSLSTSLSRNIRLSIPCVASPMDTVSEAYMVAAMAALGGIAIVHSNCTSAQQASIIRHAKSLQTSYPHCPLRGLCFSPRCSSCCSSGKICFCY</sequence>
<comment type="caution">
    <text evidence="3">The sequence shown here is derived from an EMBL/GenBank/DDBJ whole genome shotgun (WGS) entry which is preliminary data.</text>
</comment>
<accession>A0A1R3KCY5</accession>
<evidence type="ECO:0000313" key="3">
    <source>
        <dbReference type="EMBL" id="OMP04888.1"/>
    </source>
</evidence>
<organism evidence="3 4">
    <name type="scientific">Corchorus olitorius</name>
    <dbReference type="NCBI Taxonomy" id="93759"/>
    <lineage>
        <taxon>Eukaryota</taxon>
        <taxon>Viridiplantae</taxon>
        <taxon>Streptophyta</taxon>
        <taxon>Embryophyta</taxon>
        <taxon>Tracheophyta</taxon>
        <taxon>Spermatophyta</taxon>
        <taxon>Magnoliopsida</taxon>
        <taxon>eudicotyledons</taxon>
        <taxon>Gunneridae</taxon>
        <taxon>Pentapetalae</taxon>
        <taxon>rosids</taxon>
        <taxon>malvids</taxon>
        <taxon>Malvales</taxon>
        <taxon>Malvaceae</taxon>
        <taxon>Grewioideae</taxon>
        <taxon>Apeibeae</taxon>
        <taxon>Corchorus</taxon>
    </lineage>
</organism>
<dbReference type="PANTHER" id="PTHR11911:SF111">
    <property type="entry name" value="INOSINE-5'-MONOPHOSPHATE DEHYDROGENASE"/>
    <property type="match status" value="1"/>
</dbReference>
<comment type="similarity">
    <text evidence="1">Belongs to the IMPDH/GMPR family.</text>
</comment>
<dbReference type="OrthoDB" id="1715975at2759"/>
<dbReference type="InterPro" id="IPR013785">
    <property type="entry name" value="Aldolase_TIM"/>
</dbReference>
<dbReference type="GO" id="GO:0005737">
    <property type="term" value="C:cytoplasm"/>
    <property type="evidence" value="ECO:0007669"/>
    <property type="project" value="TreeGrafter"/>
</dbReference>
<dbReference type="SUPFAM" id="SSF51412">
    <property type="entry name" value="Inosine monophosphate dehydrogenase (IMPDH)"/>
    <property type="match status" value="1"/>
</dbReference>
<dbReference type="AlphaFoldDB" id="A0A1R3KCY5"/>
<reference evidence="4" key="1">
    <citation type="submission" date="2013-09" db="EMBL/GenBank/DDBJ databases">
        <title>Corchorus olitorius genome sequencing.</title>
        <authorList>
            <person name="Alam M."/>
            <person name="Haque M.S."/>
            <person name="Islam M.S."/>
            <person name="Emdad E.M."/>
            <person name="Islam M.M."/>
            <person name="Ahmed B."/>
            <person name="Halim A."/>
            <person name="Hossen Q.M.M."/>
            <person name="Hossain M.Z."/>
            <person name="Ahmed R."/>
            <person name="Khan M.M."/>
            <person name="Islam R."/>
            <person name="Rashid M.M."/>
            <person name="Khan S.A."/>
            <person name="Rahman M.S."/>
            <person name="Alam M."/>
            <person name="Yahiya A.S."/>
            <person name="Khan M.S."/>
            <person name="Azam M.S."/>
            <person name="Haque T."/>
            <person name="Lashkar M.Z.H."/>
            <person name="Akhand A.I."/>
            <person name="Morshed G."/>
            <person name="Roy S."/>
            <person name="Uddin K.S."/>
            <person name="Rabeya T."/>
            <person name="Hossain A.S."/>
            <person name="Chowdhury A."/>
            <person name="Snigdha A.R."/>
            <person name="Mortoza M.S."/>
            <person name="Matin S.A."/>
            <person name="Hoque S.M.E."/>
            <person name="Islam M.K."/>
            <person name="Roy D.K."/>
            <person name="Haider R."/>
            <person name="Moosa M.M."/>
            <person name="Elias S.M."/>
            <person name="Hasan A.M."/>
            <person name="Jahan S."/>
            <person name="Shafiuddin M."/>
            <person name="Mahmood N."/>
            <person name="Shommy N.S."/>
        </authorList>
    </citation>
    <scope>NUCLEOTIDE SEQUENCE [LARGE SCALE GENOMIC DNA]</scope>
    <source>
        <strain evidence="4">cv. O-4</strain>
    </source>
</reference>
<dbReference type="Gene3D" id="3.20.20.70">
    <property type="entry name" value="Aldolase class I"/>
    <property type="match status" value="1"/>
</dbReference>
<evidence type="ECO:0000313" key="4">
    <source>
        <dbReference type="Proteomes" id="UP000187203"/>
    </source>
</evidence>
<dbReference type="PANTHER" id="PTHR11911">
    <property type="entry name" value="INOSINE-5-MONOPHOSPHATE DEHYDROGENASE RELATED"/>
    <property type="match status" value="1"/>
</dbReference>
<protein>
    <submittedName>
        <fullName evidence="3">IMP dehydrogenase/GMP reductase</fullName>
    </submittedName>
</protein>
<evidence type="ECO:0000259" key="2">
    <source>
        <dbReference type="Pfam" id="PF00478"/>
    </source>
</evidence>
<keyword evidence="4" id="KW-1185">Reference proteome</keyword>
<dbReference type="GO" id="GO:0006183">
    <property type="term" value="P:GTP biosynthetic process"/>
    <property type="evidence" value="ECO:0007669"/>
    <property type="project" value="TreeGrafter"/>
</dbReference>
<dbReference type="EMBL" id="AWUE01014149">
    <property type="protein sequence ID" value="OMP04888.1"/>
    <property type="molecule type" value="Genomic_DNA"/>
</dbReference>
<dbReference type="STRING" id="93759.A0A1R3KCY5"/>
<evidence type="ECO:0000256" key="1">
    <source>
        <dbReference type="ARBA" id="ARBA00005502"/>
    </source>
</evidence>
<dbReference type="Pfam" id="PF00478">
    <property type="entry name" value="IMPDH"/>
    <property type="match status" value="1"/>
</dbReference>